<evidence type="ECO:0000313" key="2">
    <source>
        <dbReference type="Proteomes" id="UP000032142"/>
    </source>
</evidence>
<protein>
    <submittedName>
        <fullName evidence="1">Uncharacterized protein</fullName>
    </submittedName>
</protein>
<gene>
    <name evidence="1" type="ORF">F383_35007</name>
</gene>
<proteinExistence type="predicted"/>
<organism evidence="1 2">
    <name type="scientific">Gossypium arboreum</name>
    <name type="common">Tree cotton</name>
    <name type="synonym">Gossypium nanking</name>
    <dbReference type="NCBI Taxonomy" id="29729"/>
    <lineage>
        <taxon>Eukaryota</taxon>
        <taxon>Viridiplantae</taxon>
        <taxon>Streptophyta</taxon>
        <taxon>Embryophyta</taxon>
        <taxon>Tracheophyta</taxon>
        <taxon>Spermatophyta</taxon>
        <taxon>Magnoliopsida</taxon>
        <taxon>eudicotyledons</taxon>
        <taxon>Gunneridae</taxon>
        <taxon>Pentapetalae</taxon>
        <taxon>rosids</taxon>
        <taxon>malvids</taxon>
        <taxon>Malvales</taxon>
        <taxon>Malvaceae</taxon>
        <taxon>Malvoideae</taxon>
        <taxon>Gossypium</taxon>
    </lineage>
</organism>
<keyword evidence="2" id="KW-1185">Reference proteome</keyword>
<dbReference type="EMBL" id="JRRC01488120">
    <property type="protein sequence ID" value="KHG08067.1"/>
    <property type="molecule type" value="Genomic_DNA"/>
</dbReference>
<name>A0A0B0N5U7_GOSAR</name>
<dbReference type="AlphaFoldDB" id="A0A0B0N5U7"/>
<comment type="caution">
    <text evidence="1">The sequence shown here is derived from an EMBL/GenBank/DDBJ whole genome shotgun (WGS) entry which is preliminary data.</text>
</comment>
<accession>A0A0B0N5U7</accession>
<evidence type="ECO:0000313" key="1">
    <source>
        <dbReference type="EMBL" id="KHG08067.1"/>
    </source>
</evidence>
<dbReference type="Proteomes" id="UP000032142">
    <property type="component" value="Unassembled WGS sequence"/>
</dbReference>
<reference evidence="2" key="1">
    <citation type="submission" date="2014-09" db="EMBL/GenBank/DDBJ databases">
        <authorList>
            <person name="Mudge J."/>
            <person name="Ramaraj T."/>
            <person name="Lindquist I.E."/>
            <person name="Bharti A.K."/>
            <person name="Sundararajan A."/>
            <person name="Cameron C.T."/>
            <person name="Woodward J.E."/>
            <person name="May G.D."/>
            <person name="Brubaker C."/>
            <person name="Broadhvest J."/>
            <person name="Wilkins T.A."/>
        </authorList>
    </citation>
    <scope>NUCLEOTIDE SEQUENCE</scope>
    <source>
        <strain evidence="2">cv. AKA8401</strain>
    </source>
</reference>
<sequence length="25" mass="2919">MSMLEITLFGNLGRLYFSVLVYGMY</sequence>